<keyword evidence="2" id="KW-0812">Transmembrane</keyword>
<evidence type="ECO:0000313" key="3">
    <source>
        <dbReference type="EMBL" id="WOX03907.1"/>
    </source>
</evidence>
<proteinExistence type="predicted"/>
<dbReference type="KEGG" id="mpaf:R5R33_09145"/>
<evidence type="ECO:0000256" key="1">
    <source>
        <dbReference type="SAM" id="MobiDB-lite"/>
    </source>
</evidence>
<feature type="transmembrane region" description="Helical" evidence="2">
    <location>
        <begin position="21"/>
        <end position="40"/>
    </location>
</feature>
<sequence>MSKHHLLGQVLGQAARRWRKRALAPYAWLALAVVAAMAAAHQFLPLPPWAMAVAGACVVLAVLLDRCWRLPPAALCARLDARFPQLEDSCHLLLENPQSLTPLAQLQRQRTERALQALLEQGELKQFGPRRVRSPLLNATGACIGLLVFFTVKQLGTGSVAQVQQDAIVDAHVTQQSTAAIIEASARIEPPSYTGLPAYLSNLEIEAPEQSRVTWDVTLNAPADRLQMLAAEEVFDFTPVDSLPSSRWQLTRVLSATDFYQLSLVPTTAVPTAAATETTQPVLLPDLHNIEVKADRPPEFSFDYPRDNVTVLDVQGRAQSALLQVSVAVQDDFAITKTDLLLTLASGSGENVRFRNERIKLEPQRAQGTQKHYRFSIPVERYEIEPGDELYWYLEARDNRQPQANVQKSQNFILRWPQEEIFGLSDTEGMAIKVLPEYFRSQRQLIIDTEALLADQQTITEREFRKRSESLAYEQNLLRMRYGRFLGEEDSTMEHGGDAQGEDHDGEEHGQEGHGDHQEEHTTNQQFGDASGVIAAVGHAHDSSDHATLFDPKTKELLRSALNAMWSAWRDLSVVEPQASLPYQHTALRYIKEVQQASRIYLQRVGFEMPPLDESRRLSGEHDKKTPPPVDSQRDDVERAQLLALLERVQNIEAIDEQAEAALRQLPAVRDDTNTQIALAKNLRRYQQQPDCVDCRQQLSALLYALLPSPSARPALPHAKPAVGAFSEWMQINAETTP</sequence>
<feature type="transmembrane region" description="Helical" evidence="2">
    <location>
        <begin position="135"/>
        <end position="152"/>
    </location>
</feature>
<accession>A0AAU0MTV1</accession>
<dbReference type="EMBL" id="CP137555">
    <property type="protein sequence ID" value="WOX03907.1"/>
    <property type="molecule type" value="Genomic_DNA"/>
</dbReference>
<dbReference type="AlphaFoldDB" id="A0AAU0MTV1"/>
<feature type="compositionally biased region" description="Basic and acidic residues" evidence="1">
    <location>
        <begin position="492"/>
        <end position="522"/>
    </location>
</feature>
<dbReference type="Proteomes" id="UP001302477">
    <property type="component" value="Chromosome"/>
</dbReference>
<evidence type="ECO:0008006" key="5">
    <source>
        <dbReference type="Google" id="ProtNLM"/>
    </source>
</evidence>
<feature type="compositionally biased region" description="Basic and acidic residues" evidence="1">
    <location>
        <begin position="613"/>
        <end position="634"/>
    </location>
</feature>
<evidence type="ECO:0000256" key="2">
    <source>
        <dbReference type="SAM" id="Phobius"/>
    </source>
</evidence>
<organism evidence="3 4">
    <name type="scientific">Microbulbifer pacificus</name>
    <dbReference type="NCBI Taxonomy" id="407164"/>
    <lineage>
        <taxon>Bacteria</taxon>
        <taxon>Pseudomonadati</taxon>
        <taxon>Pseudomonadota</taxon>
        <taxon>Gammaproteobacteria</taxon>
        <taxon>Cellvibrionales</taxon>
        <taxon>Microbulbiferaceae</taxon>
        <taxon>Microbulbifer</taxon>
    </lineage>
</organism>
<dbReference type="RefSeq" id="WP_318952393.1">
    <property type="nucleotide sequence ID" value="NZ_CP137555.1"/>
</dbReference>
<name>A0AAU0MTV1_9GAMM</name>
<reference evidence="3 4" key="1">
    <citation type="submission" date="2023-10" db="EMBL/GenBank/DDBJ databases">
        <title>Description of Microbulbifer bruguierae sp. nov., isolated from the sediments of mangrove plant Bruguiera sexangula and comparative genomic analyses of the genus Microbulbifer.</title>
        <authorList>
            <person name="Long M."/>
        </authorList>
    </citation>
    <scope>NUCLEOTIDE SEQUENCE [LARGE SCALE GENOMIC DNA]</scope>
    <source>
        <strain evidence="3 4">SPO729</strain>
    </source>
</reference>
<feature type="region of interest" description="Disordered" evidence="1">
    <location>
        <begin position="490"/>
        <end position="524"/>
    </location>
</feature>
<keyword evidence="2" id="KW-0472">Membrane</keyword>
<protein>
    <recommendedName>
        <fullName evidence="5">DUF4175 domain-containing protein</fullName>
    </recommendedName>
</protein>
<feature type="region of interest" description="Disordered" evidence="1">
    <location>
        <begin position="612"/>
        <end position="634"/>
    </location>
</feature>
<keyword evidence="2" id="KW-1133">Transmembrane helix</keyword>
<evidence type="ECO:0000313" key="4">
    <source>
        <dbReference type="Proteomes" id="UP001302477"/>
    </source>
</evidence>
<keyword evidence="4" id="KW-1185">Reference proteome</keyword>
<feature type="transmembrane region" description="Helical" evidence="2">
    <location>
        <begin position="46"/>
        <end position="64"/>
    </location>
</feature>
<gene>
    <name evidence="3" type="ORF">R5R33_09145</name>
</gene>